<comment type="caution">
    <text evidence="3">The sequence shown here is derived from an EMBL/GenBank/DDBJ whole genome shotgun (WGS) entry which is preliminary data.</text>
</comment>
<dbReference type="CDD" id="cd05154">
    <property type="entry name" value="ACAD10_11_N-like"/>
    <property type="match status" value="1"/>
</dbReference>
<dbReference type="PANTHER" id="PTHR47829">
    <property type="entry name" value="HYDROLASE, PUTATIVE (AFU_ORTHOLOGUE AFUA_1G12880)-RELATED"/>
    <property type="match status" value="1"/>
</dbReference>
<dbReference type="PANTHER" id="PTHR47829:SF1">
    <property type="entry name" value="HAD FAMILY PHOSPHATASE"/>
    <property type="match status" value="1"/>
</dbReference>
<accession>A0A9W7FXE7</accession>
<evidence type="ECO:0000259" key="2">
    <source>
        <dbReference type="Pfam" id="PF01636"/>
    </source>
</evidence>
<organism evidence="3 4">
    <name type="scientific">Triparma columacea</name>
    <dbReference type="NCBI Taxonomy" id="722753"/>
    <lineage>
        <taxon>Eukaryota</taxon>
        <taxon>Sar</taxon>
        <taxon>Stramenopiles</taxon>
        <taxon>Ochrophyta</taxon>
        <taxon>Bolidophyceae</taxon>
        <taxon>Parmales</taxon>
        <taxon>Triparmaceae</taxon>
        <taxon>Triparma</taxon>
    </lineage>
</organism>
<dbReference type="SUPFAM" id="SSF56112">
    <property type="entry name" value="Protein kinase-like (PK-like)"/>
    <property type="match status" value="1"/>
</dbReference>
<protein>
    <recommendedName>
        <fullName evidence="2">Aminoglycoside phosphotransferase domain-containing protein</fullName>
    </recommendedName>
</protein>
<proteinExistence type="predicted"/>
<dbReference type="InterPro" id="IPR052898">
    <property type="entry name" value="ACAD10-like"/>
</dbReference>
<feature type="domain" description="Aminoglycoside phosphotransferase" evidence="2">
    <location>
        <begin position="30"/>
        <end position="272"/>
    </location>
</feature>
<dbReference type="Pfam" id="PF01636">
    <property type="entry name" value="APH"/>
    <property type="match status" value="1"/>
</dbReference>
<keyword evidence="4" id="KW-1185">Reference proteome</keyword>
<evidence type="ECO:0000256" key="1">
    <source>
        <dbReference type="SAM" id="MobiDB-lite"/>
    </source>
</evidence>
<dbReference type="Gene3D" id="3.30.200.20">
    <property type="entry name" value="Phosphorylase Kinase, domain 1"/>
    <property type="match status" value="1"/>
</dbReference>
<evidence type="ECO:0000313" key="3">
    <source>
        <dbReference type="EMBL" id="GMI21456.1"/>
    </source>
</evidence>
<feature type="region of interest" description="Disordered" evidence="1">
    <location>
        <begin position="159"/>
        <end position="180"/>
    </location>
</feature>
<evidence type="ECO:0000313" key="4">
    <source>
        <dbReference type="Proteomes" id="UP001165065"/>
    </source>
</evidence>
<dbReference type="EMBL" id="BRYA01000530">
    <property type="protein sequence ID" value="GMI21456.1"/>
    <property type="molecule type" value="Genomic_DNA"/>
</dbReference>
<dbReference type="OrthoDB" id="191037at2759"/>
<dbReference type="Gene3D" id="3.90.1200.10">
    <property type="match status" value="1"/>
</dbReference>
<name>A0A9W7FXE7_9STRA</name>
<sequence>MSDVPIASLLSYLLYLPDSPLPVTPSSTLTLKQFNFGHSNPTYLCTLTSPSFQFVLRRKPTKLIDPSAHSIEREYAVLRHLCDPSNVHPGFEVPHPKPYCLCEIASVIGAPFYCMEYVRGRIYKDPGLPDSSPADRVEIYEEACRVLACIHAVKNPEKIFPSRSSRSSPPSPPGTPSNYVPRQLSKLTSVSRKQSLHAGPVPHLSTLSSQLLSLSPSLPTLTSCLIHGDYKLDNLIFHPTSNKVIAVLDWELSTVGDALCDAGNLIMCYDIPSSDPDDPSSSSSGMVGISGLDLSDLHIPPKESLVSSYLRLLSSTPCPPLFVPSSPLVTWVVSYYAAFLFFKNAVISHGVKARLRQGTASAEGRGAGDVAGLAPIAVQIGMELLEDNKDILKGGGRAKL</sequence>
<dbReference type="InterPro" id="IPR002575">
    <property type="entry name" value="Aminoglycoside_PTrfase"/>
</dbReference>
<reference evidence="4" key="1">
    <citation type="journal article" date="2023" name="Commun. Biol.">
        <title>Genome analysis of Parmales, the sister group of diatoms, reveals the evolutionary specialization of diatoms from phago-mixotrophs to photoautotrophs.</title>
        <authorList>
            <person name="Ban H."/>
            <person name="Sato S."/>
            <person name="Yoshikawa S."/>
            <person name="Yamada K."/>
            <person name="Nakamura Y."/>
            <person name="Ichinomiya M."/>
            <person name="Sato N."/>
            <person name="Blanc-Mathieu R."/>
            <person name="Endo H."/>
            <person name="Kuwata A."/>
            <person name="Ogata H."/>
        </authorList>
    </citation>
    <scope>NUCLEOTIDE SEQUENCE [LARGE SCALE GENOMIC DNA]</scope>
</reference>
<dbReference type="AlphaFoldDB" id="A0A9W7FXE7"/>
<gene>
    <name evidence="3" type="ORF">TrCOL_g3125</name>
</gene>
<dbReference type="Proteomes" id="UP001165065">
    <property type="component" value="Unassembled WGS sequence"/>
</dbReference>
<dbReference type="InterPro" id="IPR041726">
    <property type="entry name" value="ACAD10_11_N"/>
</dbReference>
<dbReference type="InterPro" id="IPR011009">
    <property type="entry name" value="Kinase-like_dom_sf"/>
</dbReference>